<dbReference type="SMART" id="SM00177">
    <property type="entry name" value="ARF"/>
    <property type="match status" value="1"/>
</dbReference>
<evidence type="ECO:0000256" key="4">
    <source>
        <dbReference type="PIRSR" id="PIRSR606689-2"/>
    </source>
</evidence>
<dbReference type="GO" id="GO:0043001">
    <property type="term" value="P:Golgi to plasma membrane protein transport"/>
    <property type="evidence" value="ECO:0007669"/>
    <property type="project" value="TreeGrafter"/>
</dbReference>
<dbReference type="GO" id="GO:0034067">
    <property type="term" value="P:protein localization to Golgi apparatus"/>
    <property type="evidence" value="ECO:0007669"/>
    <property type="project" value="TreeGrafter"/>
</dbReference>
<dbReference type="EMBL" id="PUHR01000078">
    <property type="protein sequence ID" value="KAG0668123.1"/>
    <property type="molecule type" value="Genomic_DNA"/>
</dbReference>
<dbReference type="PANTHER" id="PTHR45909">
    <property type="entry name" value="ADP-RIBOSYLATION FACTOR-RELATED PROTEIN 1"/>
    <property type="match status" value="1"/>
</dbReference>
<gene>
    <name evidence="5" type="primary">ARL3</name>
    <name evidence="5" type="ORF">C6P45_004969</name>
</gene>
<proteinExistence type="predicted"/>
<dbReference type="GO" id="GO:0006886">
    <property type="term" value="P:intracellular protein transport"/>
    <property type="evidence" value="ECO:0007669"/>
    <property type="project" value="TreeGrafter"/>
</dbReference>
<dbReference type="Proteomes" id="UP000750334">
    <property type="component" value="Unassembled WGS sequence"/>
</dbReference>
<dbReference type="SMART" id="SM00175">
    <property type="entry name" value="RAB"/>
    <property type="match status" value="1"/>
</dbReference>
<feature type="binding site" evidence="3">
    <location>
        <begin position="135"/>
        <end position="138"/>
    </location>
    <ligand>
        <name>GTP</name>
        <dbReference type="ChEBI" id="CHEBI:37565"/>
    </ligand>
</feature>
<dbReference type="GO" id="GO:0046872">
    <property type="term" value="F:metal ion binding"/>
    <property type="evidence" value="ECO:0007669"/>
    <property type="project" value="UniProtKB-KW"/>
</dbReference>
<dbReference type="GO" id="GO:0003924">
    <property type="term" value="F:GTPase activity"/>
    <property type="evidence" value="ECO:0007669"/>
    <property type="project" value="InterPro"/>
</dbReference>
<name>A0A9P7BB67_MAUEX</name>
<dbReference type="PRINTS" id="PR00449">
    <property type="entry name" value="RASTRNSFRMNG"/>
</dbReference>
<dbReference type="InterPro" id="IPR006689">
    <property type="entry name" value="Small_GTPase_ARF/SAR"/>
</dbReference>
<dbReference type="PROSITE" id="PS51417">
    <property type="entry name" value="ARF"/>
    <property type="match status" value="1"/>
</dbReference>
<keyword evidence="2 3" id="KW-0342">GTP-binding</keyword>
<keyword evidence="4" id="KW-0460">Magnesium</keyword>
<feature type="binding site" evidence="3">
    <location>
        <position position="79"/>
    </location>
    <ligand>
        <name>GTP</name>
        <dbReference type="ChEBI" id="CHEBI:37565"/>
    </ligand>
</feature>
<dbReference type="PROSITE" id="PS51419">
    <property type="entry name" value="RAB"/>
    <property type="match status" value="1"/>
</dbReference>
<keyword evidence="4" id="KW-0479">Metal-binding</keyword>
<comment type="caution">
    <text evidence="5">The sequence shown here is derived from an EMBL/GenBank/DDBJ whole genome shotgun (WGS) entry which is preliminary data.</text>
</comment>
<feature type="binding site" evidence="4">
    <location>
        <position position="31"/>
    </location>
    <ligand>
        <name>Mg(2+)</name>
        <dbReference type="ChEBI" id="CHEBI:18420"/>
    </ligand>
</feature>
<evidence type="ECO:0000256" key="2">
    <source>
        <dbReference type="ARBA" id="ARBA00023134"/>
    </source>
</evidence>
<dbReference type="AlphaFoldDB" id="A0A9P7BB67"/>
<protein>
    <submittedName>
        <fullName evidence="5">ADP-ribosylation factor protein 3</fullName>
    </submittedName>
</protein>
<accession>A0A9P7BB67</accession>
<dbReference type="Pfam" id="PF00025">
    <property type="entry name" value="Arf"/>
    <property type="match status" value="1"/>
</dbReference>
<feature type="binding site" evidence="3">
    <location>
        <begin position="24"/>
        <end position="31"/>
    </location>
    <ligand>
        <name>GTP</name>
        <dbReference type="ChEBI" id="CHEBI:37565"/>
    </ligand>
</feature>
<dbReference type="InterPro" id="IPR027417">
    <property type="entry name" value="P-loop_NTPase"/>
</dbReference>
<dbReference type="InterPro" id="IPR024156">
    <property type="entry name" value="Small_GTPase_ARF"/>
</dbReference>
<reference evidence="5 6" key="1">
    <citation type="submission" date="2020-11" db="EMBL/GenBank/DDBJ databases">
        <title>Kefir isolates.</title>
        <authorList>
            <person name="Marcisauskas S."/>
            <person name="Kim Y."/>
            <person name="Blasche S."/>
        </authorList>
    </citation>
    <scope>NUCLEOTIDE SEQUENCE [LARGE SCALE GENOMIC DNA]</scope>
    <source>
        <strain evidence="5 6">OG2</strain>
    </source>
</reference>
<dbReference type="SUPFAM" id="SSF52540">
    <property type="entry name" value="P-loop containing nucleoside triphosphate hydrolases"/>
    <property type="match status" value="1"/>
</dbReference>
<evidence type="ECO:0000313" key="6">
    <source>
        <dbReference type="Proteomes" id="UP000750334"/>
    </source>
</evidence>
<sequence length="200" mass="22967">MFHLAKGLYANWNKKEQYSLLILGLDNAGKTTFLETLKNESNLKSKSLDKITPTVGQNVALIPFVTHPNIILKIWDVGGQETLRSMWSEYYSQCHGIIFVVDSTDIERMDECKQILTSIVMDDEVEGIPILMLANKQDRDDRMEIQDIKEIFNQIAEHLSARDSRVLPVSSLTGEGIMDAIKWMVIRLERNKKNRPPIYK</sequence>
<dbReference type="CDD" id="cd04160">
    <property type="entry name" value="Arfrp1"/>
    <property type="match status" value="1"/>
</dbReference>
<dbReference type="InterPro" id="IPR005225">
    <property type="entry name" value="Small_GTP-bd"/>
</dbReference>
<dbReference type="SMART" id="SM00178">
    <property type="entry name" value="SAR"/>
    <property type="match status" value="1"/>
</dbReference>
<organism evidence="5 6">
    <name type="scientific">Maudiozyma exigua</name>
    <name type="common">Yeast</name>
    <name type="synonym">Kazachstania exigua</name>
    <dbReference type="NCBI Taxonomy" id="34358"/>
    <lineage>
        <taxon>Eukaryota</taxon>
        <taxon>Fungi</taxon>
        <taxon>Dikarya</taxon>
        <taxon>Ascomycota</taxon>
        <taxon>Saccharomycotina</taxon>
        <taxon>Saccharomycetes</taxon>
        <taxon>Saccharomycetales</taxon>
        <taxon>Saccharomycetaceae</taxon>
        <taxon>Maudiozyma</taxon>
    </lineage>
</organism>
<dbReference type="GO" id="GO:0005794">
    <property type="term" value="C:Golgi apparatus"/>
    <property type="evidence" value="ECO:0007669"/>
    <property type="project" value="TreeGrafter"/>
</dbReference>
<keyword evidence="6" id="KW-1185">Reference proteome</keyword>
<evidence type="ECO:0000256" key="3">
    <source>
        <dbReference type="PIRSR" id="PIRSR606689-1"/>
    </source>
</evidence>
<dbReference type="FunFam" id="3.40.50.300:FF:001317">
    <property type="entry name" value="Putative ADP-ribosylation factor"/>
    <property type="match status" value="1"/>
</dbReference>
<dbReference type="OrthoDB" id="414781at2759"/>
<dbReference type="Gene3D" id="3.40.50.300">
    <property type="entry name" value="P-loop containing nucleotide triphosphate hydrolases"/>
    <property type="match status" value="1"/>
</dbReference>
<evidence type="ECO:0000256" key="1">
    <source>
        <dbReference type="ARBA" id="ARBA00022741"/>
    </source>
</evidence>
<keyword evidence="1 3" id="KW-0547">Nucleotide-binding</keyword>
<dbReference type="PANTHER" id="PTHR45909:SF1">
    <property type="entry name" value="ADP-RIBOSYLATION FACTOR-RELATED PROTEIN 1"/>
    <property type="match status" value="1"/>
</dbReference>
<dbReference type="NCBIfam" id="TIGR00231">
    <property type="entry name" value="small_GTP"/>
    <property type="match status" value="1"/>
</dbReference>
<feature type="binding site" evidence="4">
    <location>
        <position position="54"/>
    </location>
    <ligand>
        <name>Mg(2+)</name>
        <dbReference type="ChEBI" id="CHEBI:18420"/>
    </ligand>
</feature>
<evidence type="ECO:0000313" key="5">
    <source>
        <dbReference type="EMBL" id="KAG0668123.1"/>
    </source>
</evidence>
<dbReference type="GO" id="GO:0005525">
    <property type="term" value="F:GTP binding"/>
    <property type="evidence" value="ECO:0007669"/>
    <property type="project" value="UniProtKB-KW"/>
</dbReference>